<keyword evidence="6 8" id="KW-0539">Nucleus</keyword>
<dbReference type="GO" id="GO:0006397">
    <property type="term" value="P:mRNA processing"/>
    <property type="evidence" value="ECO:0007669"/>
    <property type="project" value="UniProtKB-KW"/>
</dbReference>
<dbReference type="InterPro" id="IPR003954">
    <property type="entry name" value="RRM_euk-type"/>
</dbReference>
<protein>
    <recommendedName>
        <fullName evidence="8">Splicing factor U2AF subunit</fullName>
    </recommendedName>
    <alternativeName>
        <fullName evidence="8">U2 snRNP auxiliary factor large subunit</fullName>
    </alternativeName>
</protein>
<feature type="domain" description="RRM" evidence="10">
    <location>
        <begin position="271"/>
        <end position="349"/>
    </location>
</feature>
<name>A0AA43QKR9_9LECA</name>
<comment type="subcellular location">
    <subcellularLocation>
        <location evidence="1 8">Nucleus</location>
    </subcellularLocation>
</comment>
<dbReference type="SMART" id="SM00360">
    <property type="entry name" value="RRM"/>
    <property type="match status" value="3"/>
</dbReference>
<evidence type="ECO:0000256" key="3">
    <source>
        <dbReference type="ARBA" id="ARBA00022737"/>
    </source>
</evidence>
<dbReference type="FunFam" id="3.30.70.330:FF:000097">
    <property type="entry name" value="U2 snRNP auxiliary factor large subunit"/>
    <property type="match status" value="1"/>
</dbReference>
<keyword evidence="4 7" id="KW-0694">RNA-binding</keyword>
<reference evidence="11" key="1">
    <citation type="journal article" date="2023" name="Genome Biol. Evol.">
        <title>First Whole Genome Sequence and Flow Cytometry Genome Size Data for the Lichen-Forming Fungus Ramalina farinacea (Ascomycota).</title>
        <authorList>
            <person name="Llewellyn T."/>
            <person name="Mian S."/>
            <person name="Hill R."/>
            <person name="Leitch I.J."/>
            <person name="Gaya E."/>
        </authorList>
    </citation>
    <scope>NUCLEOTIDE SEQUENCE</scope>
    <source>
        <strain evidence="11">LIQ254RAFAR</strain>
    </source>
</reference>
<evidence type="ECO:0000256" key="4">
    <source>
        <dbReference type="ARBA" id="ARBA00022884"/>
    </source>
</evidence>
<evidence type="ECO:0000256" key="6">
    <source>
        <dbReference type="ARBA" id="ARBA00023242"/>
    </source>
</evidence>
<dbReference type="Pfam" id="PF00076">
    <property type="entry name" value="RRM_1"/>
    <property type="match status" value="2"/>
</dbReference>
<dbReference type="NCBIfam" id="TIGR01642">
    <property type="entry name" value="U2AF_lg"/>
    <property type="match status" value="1"/>
</dbReference>
<feature type="compositionally biased region" description="Basic and acidic residues" evidence="9">
    <location>
        <begin position="1"/>
        <end position="49"/>
    </location>
</feature>
<evidence type="ECO:0000256" key="9">
    <source>
        <dbReference type="SAM" id="MobiDB-lite"/>
    </source>
</evidence>
<keyword evidence="3" id="KW-0677">Repeat</keyword>
<evidence type="ECO:0000256" key="1">
    <source>
        <dbReference type="ARBA" id="ARBA00004123"/>
    </source>
</evidence>
<keyword evidence="5 8" id="KW-0508">mRNA splicing</keyword>
<sequence length="478" mass="52625">MARRDARRDDYDRPPRRDRDLFADRMDRGDRGQGGGRDRGPPRTDRDEFAMQSRKKSASPPPKKKEPTPDLTDTVPITERKRRLTQWDIKPPGYENVTAEQAKLSGMFPLPGAPRQQPMDPSRLQAFMNQPSGSAGNTALKPSNARQSKRLFVSSLPPSATDEAIINFFNLQLNGLNVISSADPCISAQLNKDKSFALLEFKHPDEATVALALDGISMEDQDNMMTTNGSTNGSSQGIQIRRPKDYIVPSAADDEEYQEGVVSPVVPDTPNKISITNLLPNLMDEQVTELLVAFGQLKAFVLVKDASTEESRGIAFCEYMDAATTDIAVEGLNGMELGDKNLKVQRASIGAAQASGLEMGVNAMSMLAGTTSDNLDEGRVLQLLNMVTPEELIDNEEYEEICEDIKEECEKYGAVLEMKVPRPSGGSRQSNGVGKIYIKYDTPDSARKALQALAGRKFADRTVVTTYFSEESFEVNAW</sequence>
<keyword evidence="2 8" id="KW-0507">mRNA processing</keyword>
<evidence type="ECO:0000256" key="8">
    <source>
        <dbReference type="RuleBase" id="RU364135"/>
    </source>
</evidence>
<feature type="domain" description="RRM" evidence="10">
    <location>
        <begin position="379"/>
        <end position="470"/>
    </location>
</feature>
<dbReference type="EMBL" id="JAPUFD010000007">
    <property type="protein sequence ID" value="MDI1488301.1"/>
    <property type="molecule type" value="Genomic_DNA"/>
</dbReference>
<organism evidence="11 12">
    <name type="scientific">Ramalina farinacea</name>
    <dbReference type="NCBI Taxonomy" id="258253"/>
    <lineage>
        <taxon>Eukaryota</taxon>
        <taxon>Fungi</taxon>
        <taxon>Dikarya</taxon>
        <taxon>Ascomycota</taxon>
        <taxon>Pezizomycotina</taxon>
        <taxon>Lecanoromycetes</taxon>
        <taxon>OSLEUM clade</taxon>
        <taxon>Lecanoromycetidae</taxon>
        <taxon>Lecanorales</taxon>
        <taxon>Lecanorineae</taxon>
        <taxon>Ramalinaceae</taxon>
        <taxon>Ramalina</taxon>
    </lineage>
</organism>
<comment type="similarity">
    <text evidence="8">Belongs to the splicing factor SR family.</text>
</comment>
<dbReference type="InterPro" id="IPR035979">
    <property type="entry name" value="RBD_domain_sf"/>
</dbReference>
<feature type="region of interest" description="Disordered" evidence="9">
    <location>
        <begin position="1"/>
        <end position="89"/>
    </location>
</feature>
<comment type="caution">
    <text evidence="11">The sequence shown here is derived from an EMBL/GenBank/DDBJ whole genome shotgun (WGS) entry which is preliminary data.</text>
</comment>
<evidence type="ECO:0000256" key="2">
    <source>
        <dbReference type="ARBA" id="ARBA00022664"/>
    </source>
</evidence>
<proteinExistence type="inferred from homology"/>
<dbReference type="CDD" id="cd12231">
    <property type="entry name" value="RRM2_U2AF65"/>
    <property type="match status" value="1"/>
</dbReference>
<comment type="function">
    <text evidence="8">Necessary for the splicing of pre-mRNA.</text>
</comment>
<dbReference type="PANTHER" id="PTHR23139">
    <property type="entry name" value="RNA-BINDING PROTEIN"/>
    <property type="match status" value="1"/>
</dbReference>
<evidence type="ECO:0000256" key="7">
    <source>
        <dbReference type="PROSITE-ProRule" id="PRU00176"/>
    </source>
</evidence>
<feature type="domain" description="RRM" evidence="10">
    <location>
        <begin position="149"/>
        <end position="232"/>
    </location>
</feature>
<evidence type="ECO:0000313" key="12">
    <source>
        <dbReference type="Proteomes" id="UP001161017"/>
    </source>
</evidence>
<accession>A0AA43QKR9</accession>
<dbReference type="GO" id="GO:0005634">
    <property type="term" value="C:nucleus"/>
    <property type="evidence" value="ECO:0007669"/>
    <property type="project" value="UniProtKB-SubCell"/>
</dbReference>
<dbReference type="PROSITE" id="PS50102">
    <property type="entry name" value="RRM"/>
    <property type="match status" value="3"/>
</dbReference>
<dbReference type="Proteomes" id="UP001161017">
    <property type="component" value="Unassembled WGS sequence"/>
</dbReference>
<dbReference type="AlphaFoldDB" id="A0AA43QKR9"/>
<dbReference type="SUPFAM" id="SSF54928">
    <property type="entry name" value="RNA-binding domain, RBD"/>
    <property type="match status" value="2"/>
</dbReference>
<evidence type="ECO:0000259" key="10">
    <source>
        <dbReference type="PROSITE" id="PS50102"/>
    </source>
</evidence>
<evidence type="ECO:0000313" key="11">
    <source>
        <dbReference type="EMBL" id="MDI1488301.1"/>
    </source>
</evidence>
<dbReference type="GO" id="GO:0003723">
    <property type="term" value="F:RNA binding"/>
    <property type="evidence" value="ECO:0007669"/>
    <property type="project" value="UniProtKB-UniRule"/>
</dbReference>
<dbReference type="InterPro" id="IPR000504">
    <property type="entry name" value="RRM_dom"/>
</dbReference>
<evidence type="ECO:0000256" key="5">
    <source>
        <dbReference type="ARBA" id="ARBA00023187"/>
    </source>
</evidence>
<dbReference type="SMART" id="SM00361">
    <property type="entry name" value="RRM_1"/>
    <property type="match status" value="1"/>
</dbReference>
<dbReference type="Gene3D" id="3.30.70.330">
    <property type="match status" value="3"/>
</dbReference>
<dbReference type="InterPro" id="IPR012677">
    <property type="entry name" value="Nucleotide-bd_a/b_plait_sf"/>
</dbReference>
<dbReference type="InterPro" id="IPR006529">
    <property type="entry name" value="U2AF_lg"/>
</dbReference>
<dbReference type="CDD" id="cd12232">
    <property type="entry name" value="RRM3_U2AF65"/>
    <property type="match status" value="1"/>
</dbReference>
<gene>
    <name evidence="11" type="ORF">OHK93_007575</name>
</gene>
<dbReference type="GO" id="GO:0008380">
    <property type="term" value="P:RNA splicing"/>
    <property type="evidence" value="ECO:0007669"/>
    <property type="project" value="UniProtKB-KW"/>
</dbReference>
<keyword evidence="12" id="KW-1185">Reference proteome</keyword>